<accession>A0A9W9BYH9</accession>
<evidence type="ECO:0000313" key="3">
    <source>
        <dbReference type="Proteomes" id="UP001140562"/>
    </source>
</evidence>
<protein>
    <submittedName>
        <fullName evidence="2">Uncharacterized protein</fullName>
    </submittedName>
</protein>
<keyword evidence="3" id="KW-1185">Reference proteome</keyword>
<proteinExistence type="predicted"/>
<feature type="region of interest" description="Disordered" evidence="1">
    <location>
        <begin position="268"/>
        <end position="297"/>
    </location>
</feature>
<feature type="compositionally biased region" description="Polar residues" evidence="1">
    <location>
        <begin position="385"/>
        <end position="399"/>
    </location>
</feature>
<evidence type="ECO:0000313" key="2">
    <source>
        <dbReference type="EMBL" id="KAJ4334450.1"/>
    </source>
</evidence>
<name>A0A9W9BYH9_9PLEO</name>
<feature type="region of interest" description="Disordered" evidence="1">
    <location>
        <begin position="371"/>
        <end position="437"/>
    </location>
</feature>
<evidence type="ECO:0000256" key="1">
    <source>
        <dbReference type="SAM" id="MobiDB-lite"/>
    </source>
</evidence>
<dbReference type="OrthoDB" id="3883943at2759"/>
<dbReference type="Proteomes" id="UP001140562">
    <property type="component" value="Unassembled WGS sequence"/>
</dbReference>
<organism evidence="2 3">
    <name type="scientific">Didymella glomerata</name>
    <dbReference type="NCBI Taxonomy" id="749621"/>
    <lineage>
        <taxon>Eukaryota</taxon>
        <taxon>Fungi</taxon>
        <taxon>Dikarya</taxon>
        <taxon>Ascomycota</taxon>
        <taxon>Pezizomycotina</taxon>
        <taxon>Dothideomycetes</taxon>
        <taxon>Pleosporomycetidae</taxon>
        <taxon>Pleosporales</taxon>
        <taxon>Pleosporineae</taxon>
        <taxon>Didymellaceae</taxon>
        <taxon>Didymella</taxon>
    </lineage>
</organism>
<feature type="compositionally biased region" description="Low complexity" evidence="1">
    <location>
        <begin position="272"/>
        <end position="290"/>
    </location>
</feature>
<dbReference type="AlphaFoldDB" id="A0A9W9BYH9"/>
<dbReference type="EMBL" id="JAPEUV010000077">
    <property type="protein sequence ID" value="KAJ4334450.1"/>
    <property type="molecule type" value="Genomic_DNA"/>
</dbReference>
<sequence>MSRCFPTDHPASRLSAAAAFLFNRMSTLTSPRLPGVPILHAHATGPEYSRWRRGIRFACETKGTWGFCDGSRPMPMPRSGSRPSSPRASNASQPCLLDERKAWVRQDREVTLDIFLSVSQEVMEEVLHAGPPLPPSNMNAQQMLAALDRRFKAFRFEDYHHAFCHFLNLHMHTFTSLEEFNAEFKTTLEDLHDYGQPLSNTQACSAYFSKLRCTQNPWVAKKLEEWDTQASIPRLEDLMKESIPWTCKPASSTAFPKPQTESIPEELIEDTSSQSDTDSSLSTAASPSQLHSRQTSNTTAITTHSLEITIHASSSDLAQIASLPHLPATRYNPAAACPLATKASMPLIGPLPPMTRPLPPLPKHVLASPRARSASPRIMVPSPKANINSPKTSAKSITPKTPELRLETTHPTLRPKSPTLLDEKEYGPKPAPSPVTPLETKVHPALRQNASSFALEAKIAAPTTSQMTLRVTPPLAALPFEENTPVPWPSTPDAAPRSQNYSDLGALTRLRAMSGASLSTTSLPVGGRSMSPPRLQDRPLLATKSTTIIGTSGAAASQASPPLPLFPPKPLSARVGTNESLVSLARSRTPTFESLGVPRCTSPDKAEGASAFGKIERSRSPVRELVARLSGDSLEVKSEGKRERKKSWSLGVGLGRFGPGKGIKEIV</sequence>
<feature type="compositionally biased region" description="Low complexity" evidence="1">
    <location>
        <begin position="70"/>
        <end position="87"/>
    </location>
</feature>
<reference evidence="2" key="1">
    <citation type="submission" date="2022-10" db="EMBL/GenBank/DDBJ databases">
        <title>Tapping the CABI collections for fungal endophytes: first genome assemblies for Collariella, Neodidymelliopsis, Ascochyta clinopodiicola, Didymella pomorum, Didymosphaeria variabile, Neocosmospora piperis and Neocucurbitaria cava.</title>
        <authorList>
            <person name="Hill R."/>
        </authorList>
    </citation>
    <scope>NUCLEOTIDE SEQUENCE</scope>
    <source>
        <strain evidence="2">IMI 360193</strain>
    </source>
</reference>
<feature type="region of interest" description="Disordered" evidence="1">
    <location>
        <begin position="69"/>
        <end position="92"/>
    </location>
</feature>
<comment type="caution">
    <text evidence="2">The sequence shown here is derived from an EMBL/GenBank/DDBJ whole genome shotgun (WGS) entry which is preliminary data.</text>
</comment>
<gene>
    <name evidence="2" type="ORF">N0V87_006885</name>
</gene>